<name>A0ABP0JQ45_9DINO</name>
<feature type="region of interest" description="Disordered" evidence="1">
    <location>
        <begin position="221"/>
        <end position="262"/>
    </location>
</feature>
<feature type="compositionally biased region" description="Low complexity" evidence="1">
    <location>
        <begin position="305"/>
        <end position="323"/>
    </location>
</feature>
<accession>A0ABP0JQ45</accession>
<feature type="compositionally biased region" description="Basic and acidic residues" evidence="1">
    <location>
        <begin position="252"/>
        <end position="262"/>
    </location>
</feature>
<feature type="compositionally biased region" description="Polar residues" evidence="1">
    <location>
        <begin position="726"/>
        <end position="735"/>
    </location>
</feature>
<evidence type="ECO:0000259" key="2">
    <source>
        <dbReference type="PROSITE" id="PS50172"/>
    </source>
</evidence>
<dbReference type="Gene3D" id="3.40.50.10190">
    <property type="entry name" value="BRCT domain"/>
    <property type="match status" value="1"/>
</dbReference>
<evidence type="ECO:0000313" key="3">
    <source>
        <dbReference type="EMBL" id="CAK9016558.1"/>
    </source>
</evidence>
<feature type="region of interest" description="Disordered" evidence="1">
    <location>
        <begin position="28"/>
        <end position="97"/>
    </location>
</feature>
<protein>
    <recommendedName>
        <fullName evidence="2">BRCT domain-containing protein</fullName>
    </recommendedName>
</protein>
<feature type="compositionally biased region" description="Low complexity" evidence="1">
    <location>
        <begin position="80"/>
        <end position="97"/>
    </location>
</feature>
<feature type="domain" description="BRCT" evidence="2">
    <location>
        <begin position="939"/>
        <end position="1032"/>
    </location>
</feature>
<gene>
    <name evidence="3" type="ORF">SCF082_LOCUS13246</name>
</gene>
<dbReference type="InterPro" id="IPR036420">
    <property type="entry name" value="BRCT_dom_sf"/>
</dbReference>
<reference evidence="3 4" key="1">
    <citation type="submission" date="2024-02" db="EMBL/GenBank/DDBJ databases">
        <authorList>
            <person name="Chen Y."/>
            <person name="Shah S."/>
            <person name="Dougan E. K."/>
            <person name="Thang M."/>
            <person name="Chan C."/>
        </authorList>
    </citation>
    <scope>NUCLEOTIDE SEQUENCE [LARGE SCALE GENOMIC DNA]</scope>
</reference>
<feature type="region of interest" description="Disordered" evidence="1">
    <location>
        <begin position="726"/>
        <end position="789"/>
    </location>
</feature>
<feature type="compositionally biased region" description="Basic residues" evidence="1">
    <location>
        <begin position="609"/>
        <end position="619"/>
    </location>
</feature>
<feature type="compositionally biased region" description="Acidic residues" evidence="1">
    <location>
        <begin position="352"/>
        <end position="378"/>
    </location>
</feature>
<comment type="caution">
    <text evidence="3">The sequence shown here is derived from an EMBL/GenBank/DDBJ whole genome shotgun (WGS) entry which is preliminary data.</text>
</comment>
<feature type="compositionally biased region" description="Acidic residues" evidence="1">
    <location>
        <begin position="769"/>
        <end position="779"/>
    </location>
</feature>
<feature type="region of interest" description="Disordered" evidence="1">
    <location>
        <begin position="282"/>
        <end position="382"/>
    </location>
</feature>
<dbReference type="Proteomes" id="UP001642464">
    <property type="component" value="Unassembled WGS sequence"/>
</dbReference>
<keyword evidence="4" id="KW-1185">Reference proteome</keyword>
<dbReference type="PROSITE" id="PS50172">
    <property type="entry name" value="BRCT"/>
    <property type="match status" value="1"/>
</dbReference>
<proteinExistence type="predicted"/>
<feature type="compositionally biased region" description="Polar residues" evidence="1">
    <location>
        <begin position="324"/>
        <end position="334"/>
    </location>
</feature>
<feature type="region of interest" description="Disordered" evidence="1">
    <location>
        <begin position="584"/>
        <end position="650"/>
    </location>
</feature>
<organism evidence="3 4">
    <name type="scientific">Durusdinium trenchii</name>
    <dbReference type="NCBI Taxonomy" id="1381693"/>
    <lineage>
        <taxon>Eukaryota</taxon>
        <taxon>Sar</taxon>
        <taxon>Alveolata</taxon>
        <taxon>Dinophyceae</taxon>
        <taxon>Suessiales</taxon>
        <taxon>Symbiodiniaceae</taxon>
        <taxon>Durusdinium</taxon>
    </lineage>
</organism>
<feature type="compositionally biased region" description="Basic residues" evidence="1">
    <location>
        <begin position="239"/>
        <end position="251"/>
    </location>
</feature>
<dbReference type="SUPFAM" id="SSF52113">
    <property type="entry name" value="BRCT domain"/>
    <property type="match status" value="1"/>
</dbReference>
<dbReference type="InterPro" id="IPR001357">
    <property type="entry name" value="BRCT_dom"/>
</dbReference>
<evidence type="ECO:0000256" key="1">
    <source>
        <dbReference type="SAM" id="MobiDB-lite"/>
    </source>
</evidence>
<dbReference type="Pfam" id="PF16589">
    <property type="entry name" value="BRCT_2"/>
    <property type="match status" value="1"/>
</dbReference>
<evidence type="ECO:0000313" key="4">
    <source>
        <dbReference type="Proteomes" id="UP001642464"/>
    </source>
</evidence>
<dbReference type="EMBL" id="CAXAMM010008156">
    <property type="protein sequence ID" value="CAK9016558.1"/>
    <property type="molecule type" value="Genomic_DNA"/>
</dbReference>
<sequence length="1223" mass="134288">MVVVGAVQVDAQEAADVKEERGKEVVAAGEDGEGFAGEELASVWTDMEKETKQARQTAAPGEGRAGESGDEEDGEEGKAKASAGAAAAQGKGTGTAASEDAFGTLGSAWDTLAKQTKSRQEKLKAQQHSKKRTDAMALQLTVAQILMVFKVMWPLLLERKWTYSRAVKGKSRFKYVVPGFPPELIPRIGTDAFYEDGVLEYAQRHYPELFLHALGEAQKQPGWQKSRPVEVEETDLVPGKKRYRGKRRGRKRPEDLSPAERKKRESFLAAKNALFDISQADGPVSMTTTKSGRKVKLRGWQGLQSATPTASSSSSSSSSPSSTLAANQEPSTSRIGMAVVADDDDHQQGQQEMEEEEMEEEEEEEEEEGNSDLSEDAEMVQGGRWRHRAPMASAQTDDGPDGDDVEEPLSFKDVYPWLQRTKKWTAARGSGLVYWYYMKPGVVMVKGRPRGTHMVDYFNDQDDVISYMKMNDDLRKEYLEFRRQTKAFMAPPAMVKQKKRAARVAAFEPSPVGKAAPPAGRAWNTFDNNGSTVGAMSLAAAAAVEKAQRLGLIGKETAEVASGLLPLSVGVPVYSGLDGLEADGQIMVGPSDSDDSDGEASLQPIRERRQGRRGRRLKTSRTLNPLHDNDSSSDGLSNDTGRYKGGRPGYGVDSVDVAKYGFEQGGDRGPRTKRKNDEQLLAAFKKKKGKELLATFDTVQLPVPETTEDAKTLEITRKLMKLNNDAIQSGRWNGKQSRESKKRKLEVERADRAKARKERLRAEGKLSEMEEDEDEDETEEPKSIVFPATDDGSRMVPLSRSEMEEQLFSNVKFLLLPGVPDLVRLDVMRHGGVCMENKFNFTEDYVLSVDDVQDLKKIGVHLVGFPCIIDSMLHFSILAAGMRVLHPEFVYNAIEYYEMPGNWKAFEIPTGRDLLNAKELFPYRFSGMGADSPTGPLPLAHRVFAGCSFFVLPDAGAKDLEALVTVGGGNVSEALLDETKWVVGNPDGLTPEGQRAFTAVVQANKEGIVVSAEFVLQCIVHGRVLDPDLMADGAGRIKLDKGDSNFGCDAAAYFGSDPKPEKLAAEAARPFSARPFLPSGLPLSQSQSLVTFPALRRGHIRIGLGCMVHLRRLDGTGGGAPRVAKLLKIKTKVSQGKPGSTWINCQMYKYIPNMSHMMPWQVVPIEEFIETSIDNVLRTLVLVPASECNRFVDPNGAAFPLQKVGRPPAWGNIFSRSFVNNSI</sequence>